<sequence>SNINANFLIGDISDPKKYQNNLKSNFNVDISDLLHVRSFLDHNRIYRKVKSNQDASKPRSMCAYAYKGKYLSSEDITSNLVHHFSLWKKYIKKHGLILLELHGMDPDFSTLNKCSTPTIAYEATHGYSDQFIVEYEVFLRCAQVAGLEKTKKYSKVFPSDELVTISLNMFK</sequence>
<evidence type="ECO:0000259" key="1">
    <source>
        <dbReference type="Pfam" id="PF23525"/>
    </source>
</evidence>
<protein>
    <recommendedName>
        <fullName evidence="1">AprA-like MT2-like domain-containing protein</fullName>
    </recommendedName>
</protein>
<proteinExistence type="predicted"/>
<name>A0A382WFY8_9ZZZZ</name>
<accession>A0A382WFY8</accession>
<evidence type="ECO:0000313" key="2">
    <source>
        <dbReference type="EMBL" id="SVD57500.1"/>
    </source>
</evidence>
<feature type="domain" description="AprA-like MT2-like" evidence="1">
    <location>
        <begin position="2"/>
        <end position="168"/>
    </location>
</feature>
<dbReference type="EMBL" id="UINC01159425">
    <property type="protein sequence ID" value="SVD57500.1"/>
    <property type="molecule type" value="Genomic_DNA"/>
</dbReference>
<organism evidence="2">
    <name type="scientific">marine metagenome</name>
    <dbReference type="NCBI Taxonomy" id="408172"/>
    <lineage>
        <taxon>unclassified sequences</taxon>
        <taxon>metagenomes</taxon>
        <taxon>ecological metagenomes</taxon>
    </lineage>
</organism>
<dbReference type="AlphaFoldDB" id="A0A382WFY8"/>
<dbReference type="Pfam" id="PF23525">
    <property type="entry name" value="Methyltransf_36"/>
    <property type="match status" value="1"/>
</dbReference>
<gene>
    <name evidence="2" type="ORF">METZ01_LOCUS410354</name>
</gene>
<feature type="non-terminal residue" evidence="2">
    <location>
        <position position="1"/>
    </location>
</feature>
<dbReference type="InterPro" id="IPR056393">
    <property type="entry name" value="AprA-like_MT2"/>
</dbReference>
<reference evidence="2" key="1">
    <citation type="submission" date="2018-05" db="EMBL/GenBank/DDBJ databases">
        <authorList>
            <person name="Lanie J.A."/>
            <person name="Ng W.-L."/>
            <person name="Kazmierczak K.M."/>
            <person name="Andrzejewski T.M."/>
            <person name="Davidsen T.M."/>
            <person name="Wayne K.J."/>
            <person name="Tettelin H."/>
            <person name="Glass J.I."/>
            <person name="Rusch D."/>
            <person name="Podicherti R."/>
            <person name="Tsui H.-C.T."/>
            <person name="Winkler M.E."/>
        </authorList>
    </citation>
    <scope>NUCLEOTIDE SEQUENCE</scope>
</reference>